<evidence type="ECO:0000256" key="1">
    <source>
        <dbReference type="ARBA" id="ARBA00004792"/>
    </source>
</evidence>
<dbReference type="Proteomes" id="UP000663908">
    <property type="component" value="Chromosome"/>
</dbReference>
<dbReference type="Gene3D" id="1.10.1200.10">
    <property type="entry name" value="ACP-like"/>
    <property type="match status" value="2"/>
</dbReference>
<dbReference type="Gene3D" id="3.40.366.10">
    <property type="entry name" value="Malonyl-Coenzyme A Acyl Carrier Protein, domain 2"/>
    <property type="match status" value="2"/>
</dbReference>
<dbReference type="Pfam" id="PF16197">
    <property type="entry name" value="KAsynt_C_assoc"/>
    <property type="match status" value="2"/>
</dbReference>
<dbReference type="SMART" id="SM00826">
    <property type="entry name" value="PKS_DH"/>
    <property type="match status" value="1"/>
</dbReference>
<name>A0A896WP35_STRCY</name>
<dbReference type="GO" id="GO:0031177">
    <property type="term" value="F:phosphopantetheine binding"/>
    <property type="evidence" value="ECO:0007669"/>
    <property type="project" value="InterPro"/>
</dbReference>
<evidence type="ECO:0000259" key="11">
    <source>
        <dbReference type="PROSITE" id="PS52019"/>
    </source>
</evidence>
<dbReference type="InterPro" id="IPR036736">
    <property type="entry name" value="ACP-like_sf"/>
</dbReference>
<dbReference type="Gene3D" id="3.90.180.10">
    <property type="entry name" value="Medium-chain alcohol dehydrogenases, catalytic domain"/>
    <property type="match status" value="1"/>
</dbReference>
<dbReference type="SMART" id="SM00827">
    <property type="entry name" value="PKS_AT"/>
    <property type="match status" value="2"/>
</dbReference>
<dbReference type="Pfam" id="PF22953">
    <property type="entry name" value="SpnB_Rossmann"/>
    <property type="match status" value="1"/>
</dbReference>
<dbReference type="PROSITE" id="PS50075">
    <property type="entry name" value="CARRIER"/>
    <property type="match status" value="2"/>
</dbReference>
<dbReference type="Pfam" id="PF14765">
    <property type="entry name" value="PS-DH"/>
    <property type="match status" value="1"/>
</dbReference>
<evidence type="ECO:0000256" key="4">
    <source>
        <dbReference type="ARBA" id="ARBA00022679"/>
    </source>
</evidence>
<gene>
    <name evidence="12" type="primary">lcmA</name>
    <name evidence="13" type="ORF">S1361_34305</name>
</gene>
<dbReference type="PANTHER" id="PTHR43775">
    <property type="entry name" value="FATTY ACID SYNTHASE"/>
    <property type="match status" value="1"/>
</dbReference>
<dbReference type="InterPro" id="IPR011032">
    <property type="entry name" value="GroES-like_sf"/>
</dbReference>
<dbReference type="PROSITE" id="PS00012">
    <property type="entry name" value="PHOSPHOPANTETHEINE"/>
    <property type="match status" value="2"/>
</dbReference>
<dbReference type="InterPro" id="IPR001227">
    <property type="entry name" value="Ac_transferase_dom_sf"/>
</dbReference>
<dbReference type="Pfam" id="PF00550">
    <property type="entry name" value="PP-binding"/>
    <property type="match status" value="2"/>
</dbReference>
<dbReference type="InterPro" id="IPR006162">
    <property type="entry name" value="Ppantetheine_attach_site"/>
</dbReference>
<dbReference type="SMART" id="SM00829">
    <property type="entry name" value="PKS_ER"/>
    <property type="match status" value="1"/>
</dbReference>
<feature type="domain" description="Carrier" evidence="9">
    <location>
        <begin position="2875"/>
        <end position="2950"/>
    </location>
</feature>
<dbReference type="InterPro" id="IPR049551">
    <property type="entry name" value="PKS_DH_C"/>
</dbReference>
<dbReference type="FunFam" id="1.10.1200.10:FF:000007">
    <property type="entry name" value="Probable polyketide synthase pks17"/>
    <property type="match status" value="1"/>
</dbReference>
<dbReference type="InterPro" id="IPR014043">
    <property type="entry name" value="Acyl_transferase_dom"/>
</dbReference>
<dbReference type="Gene3D" id="3.40.50.720">
    <property type="entry name" value="NAD(P)-binding Rossmann-like Domain"/>
    <property type="match status" value="3"/>
</dbReference>
<dbReference type="InterPro" id="IPR002364">
    <property type="entry name" value="Quin_OxRdtase/zeta-crystal_CS"/>
</dbReference>
<keyword evidence="2" id="KW-0596">Phosphopantetheine</keyword>
<proteinExistence type="predicted"/>
<feature type="domain" description="Ketosynthase family 3 (KS3)" evidence="10">
    <location>
        <begin position="995"/>
        <end position="1418"/>
    </location>
</feature>
<dbReference type="SMART" id="SM00823">
    <property type="entry name" value="PKS_PP"/>
    <property type="match status" value="2"/>
</dbReference>
<dbReference type="InterPro" id="IPR020843">
    <property type="entry name" value="ER"/>
</dbReference>
<dbReference type="GO" id="GO:0008270">
    <property type="term" value="F:zinc ion binding"/>
    <property type="evidence" value="ECO:0007669"/>
    <property type="project" value="InterPro"/>
</dbReference>
<dbReference type="SMART" id="SM01294">
    <property type="entry name" value="PKS_PP_betabranch"/>
    <property type="match status" value="2"/>
</dbReference>
<dbReference type="Pfam" id="PF21089">
    <property type="entry name" value="PKS_DH_N"/>
    <property type="match status" value="1"/>
</dbReference>
<dbReference type="InterPro" id="IPR042104">
    <property type="entry name" value="PKS_dehydratase_sf"/>
</dbReference>
<dbReference type="InterPro" id="IPR016035">
    <property type="entry name" value="Acyl_Trfase/lysoPLipase"/>
</dbReference>
<feature type="domain" description="Carrier" evidence="9">
    <location>
        <begin position="900"/>
        <end position="975"/>
    </location>
</feature>
<evidence type="ECO:0000256" key="6">
    <source>
        <dbReference type="ARBA" id="ARBA00023268"/>
    </source>
</evidence>
<dbReference type="GO" id="GO:0006633">
    <property type="term" value="P:fatty acid biosynthetic process"/>
    <property type="evidence" value="ECO:0007669"/>
    <property type="project" value="InterPro"/>
</dbReference>
<dbReference type="InterPro" id="IPR020806">
    <property type="entry name" value="PKS_PP-bd"/>
</dbReference>
<dbReference type="Gene3D" id="3.30.70.3290">
    <property type="match status" value="2"/>
</dbReference>
<dbReference type="CDD" id="cd08956">
    <property type="entry name" value="KR_3_FAS_SDR_x"/>
    <property type="match status" value="1"/>
</dbReference>
<feature type="active site" description="Proton acceptor; for dehydratase activity" evidence="8">
    <location>
        <position position="1893"/>
    </location>
</feature>
<keyword evidence="6" id="KW-0511">Multifunctional enzyme</keyword>
<dbReference type="CDD" id="cd00833">
    <property type="entry name" value="PKS"/>
    <property type="match status" value="2"/>
</dbReference>
<keyword evidence="3" id="KW-0597">Phosphoprotein</keyword>
<dbReference type="InterPro" id="IPR057326">
    <property type="entry name" value="KR_dom"/>
</dbReference>
<dbReference type="InterPro" id="IPR032821">
    <property type="entry name" value="PKS_assoc"/>
</dbReference>
<dbReference type="InterPro" id="IPR014031">
    <property type="entry name" value="Ketoacyl_synth_C"/>
</dbReference>
<dbReference type="CDD" id="cd05195">
    <property type="entry name" value="enoyl_red"/>
    <property type="match status" value="1"/>
</dbReference>
<feature type="region of interest" description="N-terminal hotdog fold" evidence="8">
    <location>
        <begin position="1861"/>
        <end position="1980"/>
    </location>
</feature>
<evidence type="ECO:0000313" key="14">
    <source>
        <dbReference type="Proteomes" id="UP000663908"/>
    </source>
</evidence>
<evidence type="ECO:0000256" key="3">
    <source>
        <dbReference type="ARBA" id="ARBA00022553"/>
    </source>
</evidence>
<evidence type="ECO:0000259" key="10">
    <source>
        <dbReference type="PROSITE" id="PS52004"/>
    </source>
</evidence>
<dbReference type="InterPro" id="IPR049552">
    <property type="entry name" value="PKS_DH_N"/>
</dbReference>
<evidence type="ECO:0000259" key="9">
    <source>
        <dbReference type="PROSITE" id="PS50075"/>
    </source>
</evidence>
<dbReference type="Pfam" id="PF02801">
    <property type="entry name" value="Ketoacyl-synt_C"/>
    <property type="match status" value="2"/>
</dbReference>
<feature type="region of interest" description="C-terminal hotdog fold" evidence="8">
    <location>
        <begin position="1994"/>
        <end position="2130"/>
    </location>
</feature>
<evidence type="ECO:0000256" key="5">
    <source>
        <dbReference type="ARBA" id="ARBA00023194"/>
    </source>
</evidence>
<dbReference type="Pfam" id="PF08659">
    <property type="entry name" value="KR"/>
    <property type="match status" value="1"/>
</dbReference>
<dbReference type="GO" id="GO:0004315">
    <property type="term" value="F:3-oxoacyl-[acyl-carrier-protein] synthase activity"/>
    <property type="evidence" value="ECO:0007669"/>
    <property type="project" value="UniProtKB-EC"/>
</dbReference>
<evidence type="ECO:0000313" key="12">
    <source>
        <dbReference type="EMBL" id="QSE03602.1"/>
    </source>
</evidence>
<evidence type="ECO:0000313" key="13">
    <source>
        <dbReference type="EMBL" id="QTE02454.1"/>
    </source>
</evidence>
<feature type="active site" description="Proton donor; for dehydratase activity" evidence="8">
    <location>
        <position position="2055"/>
    </location>
</feature>
<dbReference type="Pfam" id="PF13602">
    <property type="entry name" value="ADH_zinc_N_2"/>
    <property type="match status" value="1"/>
</dbReference>
<keyword evidence="14" id="KW-1185">Reference proteome</keyword>
<protein>
    <submittedName>
        <fullName evidence="12">LcmA</fullName>
    </submittedName>
    <submittedName>
        <fullName evidence="13">Phenolphthiocerol synthesis polyketide synthase type I Pks15/1</fullName>
        <ecNumber evidence="13">2.3.1.41</ecNumber>
    </submittedName>
</protein>
<dbReference type="InterPro" id="IPR050091">
    <property type="entry name" value="PKS_NRPS_Biosynth_Enz"/>
</dbReference>
<dbReference type="SMART" id="SM00825">
    <property type="entry name" value="PKS_KS"/>
    <property type="match status" value="2"/>
</dbReference>
<dbReference type="SMART" id="SM00822">
    <property type="entry name" value="PKS_KR"/>
    <property type="match status" value="1"/>
</dbReference>
<dbReference type="GO" id="GO:0016491">
    <property type="term" value="F:oxidoreductase activity"/>
    <property type="evidence" value="ECO:0007669"/>
    <property type="project" value="InterPro"/>
</dbReference>
<dbReference type="EC" id="2.3.1.41" evidence="13"/>
<dbReference type="InterPro" id="IPR013968">
    <property type="entry name" value="PKS_KR"/>
</dbReference>
<comment type="pathway">
    <text evidence="1">Antibiotic biosynthesis.</text>
</comment>
<dbReference type="Pfam" id="PF08240">
    <property type="entry name" value="ADH_N"/>
    <property type="match status" value="1"/>
</dbReference>
<dbReference type="FunFam" id="3.40.366.10:FF:000002">
    <property type="entry name" value="Probable polyketide synthase 2"/>
    <property type="match status" value="1"/>
</dbReference>
<evidence type="ECO:0000256" key="8">
    <source>
        <dbReference type="PROSITE-ProRule" id="PRU01363"/>
    </source>
</evidence>
<dbReference type="Pfam" id="PF00109">
    <property type="entry name" value="ketoacyl-synt"/>
    <property type="match status" value="2"/>
</dbReference>
<dbReference type="PROSITE" id="PS00606">
    <property type="entry name" value="KS3_1"/>
    <property type="match status" value="1"/>
</dbReference>
<accession>A0A896WP35</accession>
<feature type="domain" description="Ketosynthase family 3 (KS3)" evidence="10">
    <location>
        <begin position="12"/>
        <end position="435"/>
    </location>
</feature>
<dbReference type="InterPro" id="IPR009081">
    <property type="entry name" value="PP-bd_ACP"/>
</dbReference>
<dbReference type="PROSITE" id="PS52019">
    <property type="entry name" value="PKS_MFAS_DH"/>
    <property type="match status" value="1"/>
</dbReference>
<reference evidence="12" key="2">
    <citation type="journal article" name="Sci. Rep.">
        <title>Eliciting the silent lucensomycin biosynthetic pathway in Streptomyces cyanogenus S136 via manipulation of the global regulatory gene adpA.</title>
        <authorList>
            <person name="Yushchuk O."/>
            <person name="Ostash I."/>
            <person name="Mosker E."/>
            <person name="Vlasiuk I."/>
            <person name="Deneka M."/>
            <person name="Ruckert C."/>
            <person name="Busche T."/>
            <person name="Fedorenko V."/>
            <person name="Kalinowski J."/>
            <person name="Sussmuth R.D."/>
            <person name="Ostash B."/>
        </authorList>
    </citation>
    <scope>NUCLEOTIDE SEQUENCE</scope>
    <source>
        <strain evidence="12">S136</strain>
    </source>
</reference>
<dbReference type="GO" id="GO:0004312">
    <property type="term" value="F:fatty acid synthase activity"/>
    <property type="evidence" value="ECO:0007669"/>
    <property type="project" value="TreeGrafter"/>
</dbReference>
<dbReference type="GO" id="GO:0033068">
    <property type="term" value="P:macrolide biosynthetic process"/>
    <property type="evidence" value="ECO:0007669"/>
    <property type="project" value="UniProtKB-ARBA"/>
</dbReference>
<dbReference type="SUPFAM" id="SSF53901">
    <property type="entry name" value="Thiolase-like"/>
    <property type="match status" value="2"/>
</dbReference>
<dbReference type="InterPro" id="IPR013154">
    <property type="entry name" value="ADH-like_N"/>
</dbReference>
<dbReference type="InterPro" id="IPR018201">
    <property type="entry name" value="Ketoacyl_synth_AS"/>
</dbReference>
<dbReference type="SUPFAM" id="SSF55048">
    <property type="entry name" value="Probable ACP-binding domain of malonyl-CoA ACP transacylase"/>
    <property type="match status" value="2"/>
</dbReference>
<dbReference type="PANTHER" id="PTHR43775:SF51">
    <property type="entry name" value="INACTIVE PHENOLPHTHIOCEROL SYNTHESIS POLYKETIDE SYNTHASE TYPE I PKS1-RELATED"/>
    <property type="match status" value="1"/>
</dbReference>
<dbReference type="InterPro" id="IPR016036">
    <property type="entry name" value="Malonyl_transacylase_ACP-bd"/>
</dbReference>
<sequence length="3038" mass="316071">MSEAGNENPEVTDPVVIVGTACRLPGGIDSPEELWRLLCDGEDVFGPFPTDRGWDLDALYDPDPAAPGRSYVREGGFLAGATEFDASFFGISPREAEAMHPQQRLLLEVVWEALERAGVDPATLRSTATGVFVGAEAHEYGPGLTNAHGAEGHLLTGTAGSVASGRVAYELGLRGPVLTVDTASSSSLVALHLAVRSIRSGECAQAVVGGVTVMPTPAAFVAFSRQRALSPDARPKPFGADANGTAWSEGVGVLFVERLSTARAEGHEVLAVVRGSAINSDGASAGLTAPSEEAQREVIVAALVDAGLLPSEVDAVEAHGTGTPLGDPVEARALIATYGQNRDRPLYTGSLKSNVGHTQAAAGVLGVVKMVEALRRGVLPATLHAEPPTPHVDWSSGAVGLLTRKRDWPAGDAPRRCGVSSFGFSGSNAHVLLEEAPPAPDPAVRETVSHPAALPLVLSARSAAALRGQAAGLVGLEADPRDLGHSLLTSRSLFEHRAVVLARDGLEQFARGEVTPAVVAGVADVEGGTVFVFPGQGAQWAGMGARLLDESPVFAERIGECAAALSGFTDWSLVDVLRQAEGAPDLDRVDVVQPVSFAVMVSLAALWRSRGVHPDAVVGHSQGEIAAAVVAGALSLEDGARVVALRARAIARRIAGDGLMMSVPLPVERVEPLLPADGSAQIAAVNGPASVVVAGLPAALETLFDTLTADGVRVRRIAVDYASHTTQVEAIQHELLDLLAPIRPRTGQVPFYSTVSSEWLDTATMDAGYWYRNLRHTVNFGPAIATLLDDGHRAFIECSPHPVLRVGIAEAVEAAGVRAVVTGTLRRGEDGLNRVFTSFAEVFVRGVTVDWSGLYEGGRRIGLPTYAFDRRRYWLAGPGATAGPVRRPEPVADVPALDRAALLDAVRTQAAGVLGHTDPAAIDTSREFRALGFDSITAVDLRERLVAALGIALPTSTVYDHPTPDRLTDFLLASVTGETEESATTSASATSASVDEPIAIVGMACRFPGGVAGPDDLWRVAAEGRCVVGGFPADRGWDLDALFAPGFDGTPAIATRSGGFLPDVAGFDAEFFGVSPREAKAMDPQQRQLLETTWEALEHAGLDPTSLRGTRTGVFVGTFGGSYASLLGRRDDSRGFVMTGTTPSVMSGRTAYVLGLEGPALTVDTACSSSLVALHLAAQALRAGECGLALAGGVTIMSTPDNFVEFTRQGGLAVDGRCKSFSDAADGTGWSEGVGVLVLERLSAARANGHRVLAVVRGSAVNQDGASNGLTAPNGPSQQRVIRAALANAGLRPSEVDAVEAHGTGTKLGDPIEAQALLATYGRDRETPLLLGSLKSNIGHTQAAAGIAGVIKMVQAMQHGRLPQTLHVEQPSSHVDWSAGAVELLTEAAPWPDTGRPRRAAVSSFGISGTNAHVILEQVAQPEPAPETNGVLVPWVVSAPTPEALRAQATRVATASGGAADVALSLAGTRTHFAHRLAVTGRDGDTLRATLADLTDAVQGSVVPGKLGVLFTGQGSQRLGMGRGLYERFPAFATAYDEVVAALGTEVRDVMWGRDAAELDRTRWTQPALFALEVALYRLVESWGVEPDMVGGHSVGEIAAAHVAGVLSLADAATLVLTRAGLMQALPEGGAMLAVEATTAEVCPLLVEGVSIAAVNGPMSVVVAGVGEVVAGIRDTFTELGRRTKPLPVSHAYHSPLMDPMLAEFGEALEDCTFQEPRIPFVSALTGRIDTPDSGIYWVQHVRQPVLFTDAVRAMADAGVRTVLELGPDGTLSALVPDAAGDVDLRAIPVLRRDRPEEDRAVTALTELHVRGTKVDWAAFLADTGAHTVALPTYAFRHQRFWPDNGRTDDVIGAGLDQAGHPLLGAVVRLADGDGVLLTGRLSATAHPWMADHVVGGRTLFPGTGFVELVLRAGDEAGCRRLDELTLAVPLALPARGSVPVQVAVGADEGGRRPVKVSSWADGTWTLHATGHLTADAPAPDTTFARDAWPPAGAQALPLDDCYERLAAMNLAYGPAFRGVRAVWRRDAEVFAEVALPDVVAGQAGAFGLHPALLDAAVQVAFLGEMGVAPGALPFAWEGISLAAAGAAVLRVRLTTKGPGVSITAADVLGDPVAVVESLTLRAAATPVAAHAYDSLFALDWTPLPEAGAIEPAAVMEFAPATGDIAAATHAAAIKALEAVQEWTSGNRAEPLLFVTHGAVTGEDPASAAVWGLVRTAQTENPGRFLLLDLPEGQDPSTAYGALLASGEPQGWVRDGVVHAARLARLGADAGLLPPGGSGWRLDVPQRGSIDSIALVPYPEAEREPTGRHVRVRVRAAGVNFRDVLNVLGMYPGDPGAPGAEGMGEVVAVGPDVTGVRVGDRVMGMITGGFGPLAVVDERLIVPVPAAWPDEVAAAVPLVFLTAYHGLVDLAGLRSGERVLVHAGAGGVGMAAIQLARHLGAEVFATASEGKWDTLRALGVADDHIATSRTLDFAEAFGRVLGEQRIDVVLNSLAGEFVDASLGLLADGGRFAEMGKTDVRDPAGLPGVRYLPFDLMAVEPDRVAAMLAELGELFEAGALAPLPVRSWDVRRARDAFRYMSQAKHIGKIALTMPAGPATDGTVLVTGGTGGLGSKLALHLAGQGVARMVLASRRGPAADGAAQLREELARRGAEVRMVACDIADADATRELVTSIPDLTTVVHTAGVLDDGVVGSLTPQRLATVLRAKVDAAWNLHEATKDRRLTGFVAFSSVMGVVGGAGQANYAAANAFLDALAAHRRSSGLPALSLAWGAWAPGTGMTATLSEADLARMARDGMAPLSTEQGMALFDAALAVDAPVLVPMRLDLPRLRARSDVPAVLRGLAGTGRRTAASAAAADTATLASRLAGAAPDERVRLVLGVVRTEAAAVLGHGSPAAIEQFREFRQLGFDSLTGVELRNRLNTVTGRRLPSTLLFDYPTPSALAEYLRDELTPSAEPEAAGTGTPLEQLDRLEAAVAAAGSTTDHAALADRLEQLGRRLRQAETDAAGHVGEIDVDKINSASVDELFTIIDGELGISQN</sequence>
<dbReference type="Gene3D" id="3.40.47.10">
    <property type="match status" value="2"/>
</dbReference>
<dbReference type="InterPro" id="IPR055123">
    <property type="entry name" value="SpnB-like_Rossmann"/>
</dbReference>
<dbReference type="SUPFAM" id="SSF50129">
    <property type="entry name" value="GroES-like"/>
    <property type="match status" value="1"/>
</dbReference>
<dbReference type="SUPFAM" id="SSF51735">
    <property type="entry name" value="NAD(P)-binding Rossmann-fold domains"/>
    <property type="match status" value="3"/>
</dbReference>
<dbReference type="Gene3D" id="3.10.129.110">
    <property type="entry name" value="Polyketide synthase dehydratase"/>
    <property type="match status" value="1"/>
</dbReference>
<dbReference type="FunFam" id="3.40.47.10:FF:000019">
    <property type="entry name" value="Polyketide synthase type I"/>
    <property type="match status" value="2"/>
</dbReference>
<dbReference type="EMBL" id="MW175861">
    <property type="protein sequence ID" value="QSE03602.1"/>
    <property type="molecule type" value="Genomic_DNA"/>
</dbReference>
<dbReference type="InterPro" id="IPR049900">
    <property type="entry name" value="PKS_mFAS_DH"/>
</dbReference>
<evidence type="ECO:0000256" key="2">
    <source>
        <dbReference type="ARBA" id="ARBA00022450"/>
    </source>
</evidence>
<dbReference type="EMBL" id="CP071839">
    <property type="protein sequence ID" value="QTE02454.1"/>
    <property type="molecule type" value="Genomic_DNA"/>
</dbReference>
<dbReference type="PROSITE" id="PS52004">
    <property type="entry name" value="KS3_2"/>
    <property type="match status" value="2"/>
</dbReference>
<dbReference type="SUPFAM" id="SSF52151">
    <property type="entry name" value="FabD/lysophospholipase-like"/>
    <property type="match status" value="2"/>
</dbReference>
<reference evidence="13 14" key="1">
    <citation type="submission" date="2021-03" db="EMBL/GenBank/DDBJ databases">
        <title>Complete genome sequence of Streptomyces cyanogenus S136, producer of anticancer angucycline landomycin A.</title>
        <authorList>
            <person name="Hrab P."/>
            <person name="Ruckert C."/>
            <person name="Busche T."/>
            <person name="Ostash I."/>
            <person name="Kalinowski J."/>
            <person name="Fedorenko V."/>
            <person name="Yushchuk O."/>
            <person name="Ostash B."/>
        </authorList>
    </citation>
    <scope>NUCLEOTIDE SEQUENCE [LARGE SCALE GENOMIC DNA]</scope>
    <source>
        <strain evidence="13 14">S136</strain>
    </source>
</reference>
<dbReference type="InterPro" id="IPR036291">
    <property type="entry name" value="NAD(P)-bd_dom_sf"/>
</dbReference>
<dbReference type="InterPro" id="IPR020841">
    <property type="entry name" value="PKS_Beta-ketoAc_synthase_dom"/>
</dbReference>
<dbReference type="InterPro" id="IPR014030">
    <property type="entry name" value="Ketoacyl_synth_N"/>
</dbReference>
<dbReference type="InterPro" id="IPR020807">
    <property type="entry name" value="PKS_DH"/>
</dbReference>
<dbReference type="PROSITE" id="PS01162">
    <property type="entry name" value="QOR_ZETA_CRYSTAL"/>
    <property type="match status" value="1"/>
</dbReference>
<dbReference type="InterPro" id="IPR016039">
    <property type="entry name" value="Thiolase-like"/>
</dbReference>
<organism evidence="12">
    <name type="scientific">Streptomyces cyanogenus</name>
    <dbReference type="NCBI Taxonomy" id="80860"/>
    <lineage>
        <taxon>Bacteria</taxon>
        <taxon>Bacillati</taxon>
        <taxon>Actinomycetota</taxon>
        <taxon>Actinomycetes</taxon>
        <taxon>Kitasatosporales</taxon>
        <taxon>Streptomycetaceae</taxon>
        <taxon>Streptomyces</taxon>
    </lineage>
</organism>
<feature type="domain" description="PKS/mFAS DH" evidence="11">
    <location>
        <begin position="1861"/>
        <end position="2130"/>
    </location>
</feature>
<dbReference type="SUPFAM" id="SSF47336">
    <property type="entry name" value="ACP-like"/>
    <property type="match status" value="2"/>
</dbReference>
<keyword evidence="5" id="KW-0045">Antibiotic biosynthesis</keyword>
<evidence type="ECO:0000256" key="7">
    <source>
        <dbReference type="ARBA" id="ARBA00023315"/>
    </source>
</evidence>
<keyword evidence="4 13" id="KW-0808">Transferase</keyword>
<keyword evidence="7 13" id="KW-0012">Acyltransferase</keyword>
<dbReference type="Pfam" id="PF00698">
    <property type="entry name" value="Acyl_transf_1"/>
    <property type="match status" value="2"/>
</dbReference>